<evidence type="ECO:0008006" key="3">
    <source>
        <dbReference type="Google" id="ProtNLM"/>
    </source>
</evidence>
<dbReference type="InterPro" id="IPR051082">
    <property type="entry name" value="Pentapeptide-BTB/POZ_domain"/>
</dbReference>
<dbReference type="Pfam" id="PF00805">
    <property type="entry name" value="Pentapeptide"/>
    <property type="match status" value="1"/>
</dbReference>
<dbReference type="KEGG" id="bsen:DP114_16295"/>
<dbReference type="Proteomes" id="UP000503129">
    <property type="component" value="Chromosome"/>
</dbReference>
<gene>
    <name evidence="1" type="ORF">DP114_16295</name>
</gene>
<dbReference type="AlphaFoldDB" id="A0A856MF31"/>
<dbReference type="EMBL" id="CP030118">
    <property type="protein sequence ID" value="QDL09252.1"/>
    <property type="molecule type" value="Genomic_DNA"/>
</dbReference>
<accession>A0A856MF31</accession>
<dbReference type="SUPFAM" id="SSF141571">
    <property type="entry name" value="Pentapeptide repeat-like"/>
    <property type="match status" value="1"/>
</dbReference>
<protein>
    <recommendedName>
        <fullName evidence="3">Pentapeptide repeat-containing protein</fullName>
    </recommendedName>
</protein>
<organism evidence="1 2">
    <name type="scientific">Brasilonema sennae CENA114</name>
    <dbReference type="NCBI Taxonomy" id="415709"/>
    <lineage>
        <taxon>Bacteria</taxon>
        <taxon>Bacillati</taxon>
        <taxon>Cyanobacteriota</taxon>
        <taxon>Cyanophyceae</taxon>
        <taxon>Nostocales</taxon>
        <taxon>Scytonemataceae</taxon>
        <taxon>Brasilonema</taxon>
        <taxon>Bromeliae group (in: Brasilonema)</taxon>
    </lineage>
</organism>
<keyword evidence="2" id="KW-1185">Reference proteome</keyword>
<proteinExistence type="predicted"/>
<evidence type="ECO:0000313" key="1">
    <source>
        <dbReference type="EMBL" id="QDL09252.1"/>
    </source>
</evidence>
<dbReference type="InterPro" id="IPR001646">
    <property type="entry name" value="5peptide_repeat"/>
</dbReference>
<name>A0A856MF31_9CYAN</name>
<reference evidence="1 2" key="1">
    <citation type="submission" date="2018-06" db="EMBL/GenBank/DDBJ databases">
        <title>Comparative genomics of Brasilonema spp. strains.</title>
        <authorList>
            <person name="Alvarenga D.O."/>
            <person name="Fiore M.F."/>
            <person name="Varani A.M."/>
        </authorList>
    </citation>
    <scope>NUCLEOTIDE SEQUENCE [LARGE SCALE GENOMIC DNA]</scope>
    <source>
        <strain evidence="1 2">CENA114</strain>
    </source>
</reference>
<dbReference type="PANTHER" id="PTHR14136:SF17">
    <property type="entry name" value="BTB_POZ DOMAIN-CONTAINING PROTEIN KCTD9"/>
    <property type="match status" value="1"/>
</dbReference>
<dbReference type="Gene3D" id="2.160.20.80">
    <property type="entry name" value="E3 ubiquitin-protein ligase SopA"/>
    <property type="match status" value="1"/>
</dbReference>
<evidence type="ECO:0000313" key="2">
    <source>
        <dbReference type="Proteomes" id="UP000503129"/>
    </source>
</evidence>
<dbReference type="PANTHER" id="PTHR14136">
    <property type="entry name" value="BTB_POZ DOMAIN-CONTAINING PROTEIN KCTD9"/>
    <property type="match status" value="1"/>
</dbReference>
<sequence length="167" mass="18991">MIMLHTPTQNLRSCAIQFLEQNPQQRLEILKQLGIARYDFLTKMCLNEANIACVMRFLKNPSQLKFPNLMAADLSYLILDEVNFIRGNLSSANLRGSTFVNADLIFANFTNADLRNANLNGATLNETIWLSALIEECEFGEGIGLTKIQRQDLRLRGAIFKYLEEDD</sequence>